<name>A0ABM0ZDB7_CAMSA</name>
<proteinExistence type="predicted"/>
<evidence type="ECO:0000313" key="3">
    <source>
        <dbReference type="RefSeq" id="XP_010514163.1"/>
    </source>
</evidence>
<accession>A0ABM0ZDB7</accession>
<sequence>MASKIIVFSLLALVVAYTMMVSIPIAEAELVFPCKTTYDCESPLPCSGRPSQCIKGQCKCTVPLTHQEKLDNLITMDDAKTCKLTSDCDPRMKYSCSSGSYMCVNGVCTCI</sequence>
<protein>
    <submittedName>
        <fullName evidence="3">Defensin-like protein 296</fullName>
    </submittedName>
</protein>
<keyword evidence="2" id="KW-1185">Reference proteome</keyword>
<dbReference type="GeneID" id="104790159"/>
<reference evidence="2" key="1">
    <citation type="journal article" date="2014" name="Nat. Commun.">
        <title>The emerging biofuel crop Camelina sativa retains a highly undifferentiated hexaploid genome structure.</title>
        <authorList>
            <person name="Kagale S."/>
            <person name="Koh C."/>
            <person name="Nixon J."/>
            <person name="Bollina V."/>
            <person name="Clarke W.E."/>
            <person name="Tuteja R."/>
            <person name="Spillane C."/>
            <person name="Robinson S.J."/>
            <person name="Links M.G."/>
            <person name="Clarke C."/>
            <person name="Higgins E.E."/>
            <person name="Huebert T."/>
            <person name="Sharpe A.G."/>
            <person name="Parkin I.A."/>
        </authorList>
    </citation>
    <scope>NUCLEOTIDE SEQUENCE [LARGE SCALE GENOMIC DNA]</scope>
    <source>
        <strain evidence="2">cv. DH55</strain>
    </source>
</reference>
<organism evidence="2 3">
    <name type="scientific">Camelina sativa</name>
    <name type="common">False flax</name>
    <name type="synonym">Myagrum sativum</name>
    <dbReference type="NCBI Taxonomy" id="90675"/>
    <lineage>
        <taxon>Eukaryota</taxon>
        <taxon>Viridiplantae</taxon>
        <taxon>Streptophyta</taxon>
        <taxon>Embryophyta</taxon>
        <taxon>Tracheophyta</taxon>
        <taxon>Spermatophyta</taxon>
        <taxon>Magnoliopsida</taxon>
        <taxon>eudicotyledons</taxon>
        <taxon>Gunneridae</taxon>
        <taxon>Pentapetalae</taxon>
        <taxon>rosids</taxon>
        <taxon>malvids</taxon>
        <taxon>Brassicales</taxon>
        <taxon>Brassicaceae</taxon>
        <taxon>Camelineae</taxon>
        <taxon>Camelina</taxon>
    </lineage>
</organism>
<dbReference type="RefSeq" id="XP_010514163.1">
    <property type="nucleotide sequence ID" value="XM_010515861.2"/>
</dbReference>
<reference evidence="3" key="2">
    <citation type="submission" date="2025-08" db="UniProtKB">
        <authorList>
            <consortium name="RefSeq"/>
        </authorList>
    </citation>
    <scope>IDENTIFICATION</scope>
    <source>
        <tissue evidence="3">Leaf</tissue>
    </source>
</reference>
<keyword evidence="1" id="KW-0732">Signal</keyword>
<gene>
    <name evidence="3" type="primary">LOC104790159</name>
</gene>
<dbReference type="Proteomes" id="UP000694864">
    <property type="component" value="Chromosome 6"/>
</dbReference>
<evidence type="ECO:0000256" key="1">
    <source>
        <dbReference type="SAM" id="SignalP"/>
    </source>
</evidence>
<feature type="chain" id="PRO_5046804975" evidence="1">
    <location>
        <begin position="29"/>
        <end position="111"/>
    </location>
</feature>
<feature type="signal peptide" evidence="1">
    <location>
        <begin position="1"/>
        <end position="28"/>
    </location>
</feature>
<evidence type="ECO:0000313" key="2">
    <source>
        <dbReference type="Proteomes" id="UP000694864"/>
    </source>
</evidence>